<comment type="caution">
    <text evidence="2">The sequence shown here is derived from an EMBL/GenBank/DDBJ whole genome shotgun (WGS) entry which is preliminary data.</text>
</comment>
<proteinExistence type="predicted"/>
<name>A0A8T0IYC3_CERPU</name>
<evidence type="ECO:0000313" key="3">
    <source>
        <dbReference type="Proteomes" id="UP000822688"/>
    </source>
</evidence>
<organism evidence="2 3">
    <name type="scientific">Ceratodon purpureus</name>
    <name type="common">Fire moss</name>
    <name type="synonym">Dicranum purpureum</name>
    <dbReference type="NCBI Taxonomy" id="3225"/>
    <lineage>
        <taxon>Eukaryota</taxon>
        <taxon>Viridiplantae</taxon>
        <taxon>Streptophyta</taxon>
        <taxon>Embryophyta</taxon>
        <taxon>Bryophyta</taxon>
        <taxon>Bryophytina</taxon>
        <taxon>Bryopsida</taxon>
        <taxon>Dicranidae</taxon>
        <taxon>Pseudoditrichales</taxon>
        <taxon>Ditrichaceae</taxon>
        <taxon>Ceratodon</taxon>
    </lineage>
</organism>
<keyword evidence="1" id="KW-0812">Transmembrane</keyword>
<keyword evidence="1" id="KW-1133">Transmembrane helix</keyword>
<feature type="transmembrane region" description="Helical" evidence="1">
    <location>
        <begin position="119"/>
        <end position="143"/>
    </location>
</feature>
<dbReference type="PANTHER" id="PTHR34935">
    <property type="entry name" value="PROTEIN TIC110, CHLOROPLASTIC"/>
    <property type="match status" value="1"/>
</dbReference>
<keyword evidence="1" id="KW-0472">Membrane</keyword>
<keyword evidence="3" id="KW-1185">Reference proteome</keyword>
<evidence type="ECO:0000313" key="2">
    <source>
        <dbReference type="EMBL" id="KAG0587879.1"/>
    </source>
</evidence>
<reference evidence="2" key="1">
    <citation type="submission" date="2020-06" db="EMBL/GenBank/DDBJ databases">
        <title>WGS assembly of Ceratodon purpureus strain R40.</title>
        <authorList>
            <person name="Carey S.B."/>
            <person name="Jenkins J."/>
            <person name="Shu S."/>
            <person name="Lovell J.T."/>
            <person name="Sreedasyam A."/>
            <person name="Maumus F."/>
            <person name="Tiley G.P."/>
            <person name="Fernandez-Pozo N."/>
            <person name="Barry K."/>
            <person name="Chen C."/>
            <person name="Wang M."/>
            <person name="Lipzen A."/>
            <person name="Daum C."/>
            <person name="Saski C.A."/>
            <person name="Payton A.C."/>
            <person name="Mcbreen J.C."/>
            <person name="Conrad R.E."/>
            <person name="Kollar L.M."/>
            <person name="Olsson S."/>
            <person name="Huttunen S."/>
            <person name="Landis J.B."/>
            <person name="Wickett N.J."/>
            <person name="Johnson M.G."/>
            <person name="Rensing S.A."/>
            <person name="Grimwood J."/>
            <person name="Schmutz J."/>
            <person name="Mcdaniel S.F."/>
        </authorList>
    </citation>
    <scope>NUCLEOTIDE SEQUENCE</scope>
    <source>
        <strain evidence="2">R40</strain>
    </source>
</reference>
<dbReference type="EMBL" id="CM026422">
    <property type="protein sequence ID" value="KAG0587879.1"/>
    <property type="molecule type" value="Genomic_DNA"/>
</dbReference>
<dbReference type="Pfam" id="PF16940">
    <property type="entry name" value="Tic110"/>
    <property type="match status" value="1"/>
</dbReference>
<feature type="transmembrane region" description="Helical" evidence="1">
    <location>
        <begin position="93"/>
        <end position="112"/>
    </location>
</feature>
<evidence type="ECO:0000256" key="1">
    <source>
        <dbReference type="SAM" id="Phobius"/>
    </source>
</evidence>
<dbReference type="GO" id="GO:0045037">
    <property type="term" value="P:protein import into chloroplast stroma"/>
    <property type="evidence" value="ECO:0007669"/>
    <property type="project" value="TreeGrafter"/>
</dbReference>
<dbReference type="InterPro" id="IPR031610">
    <property type="entry name" value="TIC110"/>
</dbReference>
<dbReference type="PANTHER" id="PTHR34935:SF3">
    <property type="entry name" value="PROTEIN TIC110, CHLOROPLASTIC"/>
    <property type="match status" value="1"/>
</dbReference>
<accession>A0A8T0IYC3</accession>
<dbReference type="GO" id="GO:0061927">
    <property type="term" value="C:TOC-TIC supercomplex I"/>
    <property type="evidence" value="ECO:0007669"/>
    <property type="project" value="TreeGrafter"/>
</dbReference>
<protein>
    <submittedName>
        <fullName evidence="2">Uncharacterized protein</fullName>
    </submittedName>
</protein>
<dbReference type="Proteomes" id="UP000822688">
    <property type="component" value="Chromosome 2"/>
</dbReference>
<dbReference type="AlphaFoldDB" id="A0A8T0IYC3"/>
<gene>
    <name evidence="2" type="ORF">KC19_2G198400</name>
</gene>
<sequence>MMATQAQALLGQRNSLFTDYTGLGRDYTGLPRRPERLEGSSVVSFRSRRRLACRALEGQKQAKAAPRVSLFGAERQLSGPEKVLEGLPAPARYVSSAVIVAGALAAGYLLGGRYKGTQVAAVGGAVALGAVGGAAVVAFNAAAPQVAAAQLRNELVNHSDPTSVTPDVIDAIAKKYGVSRQNERYLAEIKDLYASYVTGILPPGNEDLKGDEVEQIIAFKNALGLDDPDAASMHIEIGRRLFRQRMETGDREGAVEERRTFQKLVYVSTLVFGEASKFLLPWKRVFKVTESQVDVAVRDNATRLFNAQLSNVNKDFEIQQVKDLRKFQLKMKLTDEVAAEVFRTHVQKQLEEHIVAAMEVLKSRARIKDTAKIVRELDNALAFNEKLSTIASQADAGDLIPGIGPISVLGGQFESDRQMDDLKQLYRIYLTEAFAGGKLEENKVVALGQLRNTFGMGKREAESIMQEVTVKIYRRMLAKAVQNGDLDAAPSKAMFLQNLCDTLQFDPAKAGEVHEEIYRNKLEQCVADGKLDDEDVKNLLRLRVLLCIPQEIVDAAHAEICGRIFSKTVDDAISAGIDGYDADMKAAVRNGVTGLRLTQESAMEIAAKAVRRIFVTYVKRSRSAGSRVESARELKKMVMFSNIVVSELITDIKGDTPLPEKEEPKKPEKDVNEVDIEDEEDFETIQSLKKTKPGAHLEGRMEKRSQNEITIRDELELRERTDLYRTYLIYCLSGETTGMPMGTQIVTQRDDTEFVRLGQLGQILGMNPKEVADVHKGLAEQAFSQQAKVILADGQLSKARMEQLTELQKQLGLPAESAKKVIESITTTRMSGAIETAINQGRLNIEEVKELREAGVDIDGMIPKAVRQKLFKKLVDRTLSAGTGDFDETELYEKMPAELNISTDEAKKITLDLAKERLSNSLITAVSLLRQKKPTDVVSHHILT</sequence>